<evidence type="ECO:0000256" key="4">
    <source>
        <dbReference type="ARBA" id="ARBA00022475"/>
    </source>
</evidence>
<keyword evidence="9 15" id="KW-0406">Ion transport</keyword>
<keyword evidence="8 15" id="KW-1133">Transmembrane helix</keyword>
<evidence type="ECO:0000256" key="1">
    <source>
        <dbReference type="ARBA" id="ARBA00004377"/>
    </source>
</evidence>
<comment type="caution">
    <text evidence="17">The sequence shown here is derived from an EMBL/GenBank/DDBJ whole genome shotgun (WGS) entry which is preliminary data.</text>
</comment>
<proteinExistence type="inferred from homology"/>
<keyword evidence="3 15" id="KW-0813">Transport</keyword>
<protein>
    <recommendedName>
        <fullName evidence="15">ATP synthase subunit b</fullName>
    </recommendedName>
    <alternativeName>
        <fullName evidence="15">ATP synthase F(0) sector subunit b</fullName>
    </alternativeName>
    <alternativeName>
        <fullName evidence="15">ATPase subunit I</fullName>
    </alternativeName>
    <alternativeName>
        <fullName evidence="15">F-type ATPase subunit b</fullName>
        <shortName evidence="15">F-ATPase subunit b</shortName>
    </alternativeName>
</protein>
<dbReference type="AlphaFoldDB" id="A0A839ZEZ3"/>
<keyword evidence="11 15" id="KW-0066">ATP synthesis</keyword>
<gene>
    <name evidence="15" type="primary">atpF</name>
    <name evidence="17" type="ORF">FHS55_003803</name>
</gene>
<evidence type="ECO:0000256" key="8">
    <source>
        <dbReference type="ARBA" id="ARBA00022989"/>
    </source>
</evidence>
<evidence type="ECO:0000313" key="18">
    <source>
        <dbReference type="Proteomes" id="UP000533469"/>
    </source>
</evidence>
<comment type="function">
    <text evidence="12 15">F(1)F(0) ATP synthase produces ATP from ADP in the presence of a proton or sodium gradient. F-type ATPases consist of two structural domains, F(1) containing the extramembraneous catalytic core and F(0) containing the membrane proton channel, linked together by a central stalk and a peripheral stalk. During catalysis, ATP synthesis in the catalytic domain of F(1) is coupled via a rotary mechanism of the central stalk subunits to proton translocation.</text>
</comment>
<reference evidence="17 18" key="1">
    <citation type="submission" date="2020-08" db="EMBL/GenBank/DDBJ databases">
        <title>Genomic Encyclopedia of Type Strains, Phase IV (KMG-IV): sequencing the most valuable type-strain genomes for metagenomic binning, comparative biology and taxonomic classification.</title>
        <authorList>
            <person name="Goeker M."/>
        </authorList>
    </citation>
    <scope>NUCLEOTIDE SEQUENCE [LARGE SCALE GENOMIC DNA]</scope>
    <source>
        <strain evidence="17 18">DSM 5895</strain>
    </source>
</reference>
<comment type="function">
    <text evidence="13">Component of the F(0) channel, it forms part of the peripheral stalk, linking F(1) to F(0). The b'-subunit is a diverged and duplicated form of b found in plants and photosynthetic bacteria.</text>
</comment>
<evidence type="ECO:0000256" key="2">
    <source>
        <dbReference type="ARBA" id="ARBA00005513"/>
    </source>
</evidence>
<dbReference type="GO" id="GO:0046933">
    <property type="term" value="F:proton-transporting ATP synthase activity, rotational mechanism"/>
    <property type="evidence" value="ECO:0007669"/>
    <property type="project" value="UniProtKB-UniRule"/>
</dbReference>
<keyword evidence="5 15" id="KW-0138">CF(0)</keyword>
<dbReference type="GO" id="GO:0045259">
    <property type="term" value="C:proton-transporting ATP synthase complex"/>
    <property type="evidence" value="ECO:0007669"/>
    <property type="project" value="UniProtKB-KW"/>
</dbReference>
<evidence type="ECO:0000256" key="10">
    <source>
        <dbReference type="ARBA" id="ARBA00023136"/>
    </source>
</evidence>
<evidence type="ECO:0000256" key="3">
    <source>
        <dbReference type="ARBA" id="ARBA00022448"/>
    </source>
</evidence>
<dbReference type="PANTHER" id="PTHR33445:SF1">
    <property type="entry name" value="ATP SYNTHASE SUBUNIT B"/>
    <property type="match status" value="1"/>
</dbReference>
<dbReference type="RefSeq" id="WP_183191322.1">
    <property type="nucleotide sequence ID" value="NZ_JACICD010000008.1"/>
</dbReference>
<accession>A0A839ZEZ3</accession>
<dbReference type="GO" id="GO:0005886">
    <property type="term" value="C:plasma membrane"/>
    <property type="evidence" value="ECO:0007669"/>
    <property type="project" value="UniProtKB-SubCell"/>
</dbReference>
<dbReference type="CDD" id="cd06503">
    <property type="entry name" value="ATP-synt_Fo_b"/>
    <property type="match status" value="1"/>
</dbReference>
<evidence type="ECO:0000256" key="13">
    <source>
        <dbReference type="ARBA" id="ARBA00025614"/>
    </source>
</evidence>
<dbReference type="EMBL" id="JACICD010000008">
    <property type="protein sequence ID" value="MBB3773172.1"/>
    <property type="molecule type" value="Genomic_DNA"/>
</dbReference>
<comment type="subunit">
    <text evidence="14 15">F-type ATPases have 2 components, F(1) - the catalytic core - and F(0) - the membrane proton channel. F(1) has five subunits: alpha(3), beta(3), gamma(1), delta(1), epsilon(1). F(0) has three main subunits: a(1), b(2) and c(10-14). The alpha and beta chains form an alternating ring which encloses part of the gamma chain. F(1) is attached to F(0) by a central stalk formed by the gamma and epsilon chains, while a peripheral stalk is formed by the delta and b chains.</text>
</comment>
<keyword evidence="10 15" id="KW-0472">Membrane</keyword>
<keyword evidence="4 15" id="KW-1003">Cell membrane</keyword>
<dbReference type="PANTHER" id="PTHR33445">
    <property type="entry name" value="ATP SYNTHASE SUBUNIT B', CHLOROPLASTIC"/>
    <property type="match status" value="1"/>
</dbReference>
<evidence type="ECO:0000256" key="15">
    <source>
        <dbReference type="HAMAP-Rule" id="MF_01398"/>
    </source>
</evidence>
<keyword evidence="6 15" id="KW-0812">Transmembrane</keyword>
<dbReference type="InterPro" id="IPR050059">
    <property type="entry name" value="ATP_synthase_B_chain"/>
</dbReference>
<keyword evidence="18" id="KW-1185">Reference proteome</keyword>
<evidence type="ECO:0000256" key="16">
    <source>
        <dbReference type="RuleBase" id="RU003848"/>
    </source>
</evidence>
<evidence type="ECO:0000256" key="9">
    <source>
        <dbReference type="ARBA" id="ARBA00023065"/>
    </source>
</evidence>
<dbReference type="NCBIfam" id="NF006612">
    <property type="entry name" value="PRK09174.1"/>
    <property type="match status" value="1"/>
</dbReference>
<sequence length="204" mass="20777">MSEAQGPAGTFVIAQAGTPAPGTLPAESGVEIAVPPAEAHGGGFPPFDVHTFPSQLVWLAIAFGALYLLMSRIALPRIANILEERHDRIADDLEEAGKLKAESEAAAVAYEKALAGARNKAQGIATETRDKLTADADASRKSLEAELSAKLAAAEQQIATTKTAAMSNVRGIAVDAAGAIVGELIGTVPAPGAVEAAVDTAIKS</sequence>
<name>A0A839ZEZ3_9HYPH</name>
<dbReference type="HAMAP" id="MF_01398">
    <property type="entry name" value="ATP_synth_b_bprime"/>
    <property type="match status" value="1"/>
</dbReference>
<organism evidence="17 18">
    <name type="scientific">Ancylobacter tetraedralis</name>
    <dbReference type="NCBI Taxonomy" id="217068"/>
    <lineage>
        <taxon>Bacteria</taxon>
        <taxon>Pseudomonadati</taxon>
        <taxon>Pseudomonadota</taxon>
        <taxon>Alphaproteobacteria</taxon>
        <taxon>Hyphomicrobiales</taxon>
        <taxon>Xanthobacteraceae</taxon>
        <taxon>Ancylobacter</taxon>
    </lineage>
</organism>
<dbReference type="GO" id="GO:0046961">
    <property type="term" value="F:proton-transporting ATPase activity, rotational mechanism"/>
    <property type="evidence" value="ECO:0007669"/>
    <property type="project" value="TreeGrafter"/>
</dbReference>
<evidence type="ECO:0000256" key="7">
    <source>
        <dbReference type="ARBA" id="ARBA00022781"/>
    </source>
</evidence>
<dbReference type="Pfam" id="PF00430">
    <property type="entry name" value="ATP-synt_B"/>
    <property type="match status" value="1"/>
</dbReference>
<evidence type="ECO:0000313" key="17">
    <source>
        <dbReference type="EMBL" id="MBB3773172.1"/>
    </source>
</evidence>
<dbReference type="InterPro" id="IPR002146">
    <property type="entry name" value="ATP_synth_b/b'su_bac/chlpt"/>
</dbReference>
<dbReference type="Proteomes" id="UP000533469">
    <property type="component" value="Unassembled WGS sequence"/>
</dbReference>
<evidence type="ECO:0000256" key="14">
    <source>
        <dbReference type="ARBA" id="ARBA00025830"/>
    </source>
</evidence>
<evidence type="ECO:0000256" key="6">
    <source>
        <dbReference type="ARBA" id="ARBA00022692"/>
    </source>
</evidence>
<keyword evidence="7 15" id="KW-0375">Hydrogen ion transport</keyword>
<feature type="transmembrane region" description="Helical" evidence="15">
    <location>
        <begin position="56"/>
        <end position="75"/>
    </location>
</feature>
<evidence type="ECO:0000256" key="11">
    <source>
        <dbReference type="ARBA" id="ARBA00023310"/>
    </source>
</evidence>
<comment type="similarity">
    <text evidence="2 15 16">Belongs to the ATPase B chain family.</text>
</comment>
<evidence type="ECO:0000256" key="12">
    <source>
        <dbReference type="ARBA" id="ARBA00025198"/>
    </source>
</evidence>
<comment type="subcellular location">
    <subcellularLocation>
        <location evidence="1">Cell inner membrane</location>
        <topology evidence="1">Single-pass membrane protein</topology>
    </subcellularLocation>
    <subcellularLocation>
        <location evidence="15">Cell membrane</location>
        <topology evidence="15">Single-pass membrane protein</topology>
    </subcellularLocation>
</comment>
<evidence type="ECO:0000256" key="5">
    <source>
        <dbReference type="ARBA" id="ARBA00022547"/>
    </source>
</evidence>